<dbReference type="SMART" id="SM00248">
    <property type="entry name" value="ANK"/>
    <property type="match status" value="6"/>
</dbReference>
<dbReference type="InterPro" id="IPR001995">
    <property type="entry name" value="Peptidase_A2_cat"/>
</dbReference>
<dbReference type="OrthoDB" id="19174at2759"/>
<reference evidence="3 4" key="1">
    <citation type="submission" date="2016-08" db="EMBL/GenBank/DDBJ databases">
        <title>A Parts List for Fungal Cellulosomes Revealed by Comparative Genomics.</title>
        <authorList>
            <consortium name="DOE Joint Genome Institute"/>
            <person name="Haitjema C.H."/>
            <person name="Gilmore S.P."/>
            <person name="Henske J.K."/>
            <person name="Solomon K.V."/>
            <person name="De Groot R."/>
            <person name="Kuo A."/>
            <person name="Mondo S.J."/>
            <person name="Salamov A.A."/>
            <person name="Labutti K."/>
            <person name="Zhao Z."/>
            <person name="Chiniquy J."/>
            <person name="Barry K."/>
            <person name="Brewer H.M."/>
            <person name="Purvine S.O."/>
            <person name="Wright A.T."/>
            <person name="Boxma B."/>
            <person name="Van Alen T."/>
            <person name="Hackstein J.H."/>
            <person name="Baker S.E."/>
            <person name="Grigoriev I.V."/>
            <person name="O'Malley M.A."/>
        </authorList>
    </citation>
    <scope>NUCLEOTIDE SEQUENCE [LARGE SCALE GENOMIC DNA]</scope>
    <source>
        <strain evidence="3 4">G1</strain>
    </source>
</reference>
<dbReference type="AlphaFoldDB" id="A0A1Y2DGN9"/>
<dbReference type="InterPro" id="IPR036770">
    <property type="entry name" value="Ankyrin_rpt-contain_sf"/>
</dbReference>
<keyword evidence="1" id="KW-0040">ANK repeat</keyword>
<dbReference type="PANTHER" id="PTHR24118:SF99">
    <property type="entry name" value="POTE ANKYRIN DOMAIN FAMILY MEMBER 3C-RELATED"/>
    <property type="match status" value="1"/>
</dbReference>
<evidence type="ECO:0000313" key="3">
    <source>
        <dbReference type="EMBL" id="ORY58286.1"/>
    </source>
</evidence>
<dbReference type="Pfam" id="PF13637">
    <property type="entry name" value="Ank_4"/>
    <property type="match status" value="1"/>
</dbReference>
<feature type="repeat" description="ANK" evidence="1">
    <location>
        <begin position="792"/>
        <end position="824"/>
    </location>
</feature>
<protein>
    <submittedName>
        <fullName evidence="3">Ankyrin</fullName>
    </submittedName>
</protein>
<dbReference type="EMBL" id="MCOG01000067">
    <property type="protein sequence ID" value="ORY58286.1"/>
    <property type="molecule type" value="Genomic_DNA"/>
</dbReference>
<dbReference type="PANTHER" id="PTHR24118">
    <property type="entry name" value="POTE ANKYRIN DOMAIN"/>
    <property type="match status" value="1"/>
</dbReference>
<feature type="domain" description="Peptidase A2" evidence="2">
    <location>
        <begin position="809"/>
        <end position="823"/>
    </location>
</feature>
<dbReference type="InterPro" id="IPR002110">
    <property type="entry name" value="Ankyrin_rpt"/>
</dbReference>
<feature type="repeat" description="ANK" evidence="1">
    <location>
        <begin position="658"/>
        <end position="690"/>
    </location>
</feature>
<name>A0A1Y2DGN9_9FUNG</name>
<dbReference type="Gene3D" id="1.25.40.20">
    <property type="entry name" value="Ankyrin repeat-containing domain"/>
    <property type="match status" value="1"/>
</dbReference>
<dbReference type="PROSITE" id="PS50088">
    <property type="entry name" value="ANK_REPEAT"/>
    <property type="match status" value="2"/>
</dbReference>
<dbReference type="STRING" id="1754190.A0A1Y2DGN9"/>
<comment type="caution">
    <text evidence="3">The sequence shown here is derived from an EMBL/GenBank/DDBJ whole genome shotgun (WGS) entry which is preliminary data.</text>
</comment>
<organism evidence="3 4">
    <name type="scientific">Neocallimastix californiae</name>
    <dbReference type="NCBI Taxonomy" id="1754190"/>
    <lineage>
        <taxon>Eukaryota</taxon>
        <taxon>Fungi</taxon>
        <taxon>Fungi incertae sedis</taxon>
        <taxon>Chytridiomycota</taxon>
        <taxon>Chytridiomycota incertae sedis</taxon>
        <taxon>Neocallimastigomycetes</taxon>
        <taxon>Neocallimastigales</taxon>
        <taxon>Neocallimastigaceae</taxon>
        <taxon>Neocallimastix</taxon>
    </lineage>
</organism>
<dbReference type="PROSITE" id="PS50297">
    <property type="entry name" value="ANK_REP_REGION"/>
    <property type="match status" value="2"/>
</dbReference>
<gene>
    <name evidence="3" type="ORF">LY90DRAFT_669043</name>
</gene>
<dbReference type="PROSITE" id="PS50175">
    <property type="entry name" value="ASP_PROT_RETROV"/>
    <property type="match status" value="1"/>
</dbReference>
<dbReference type="Pfam" id="PF12796">
    <property type="entry name" value="Ank_2"/>
    <property type="match status" value="1"/>
</dbReference>
<dbReference type="GO" id="GO:0004190">
    <property type="term" value="F:aspartic-type endopeptidase activity"/>
    <property type="evidence" value="ECO:0007669"/>
    <property type="project" value="InterPro"/>
</dbReference>
<evidence type="ECO:0000313" key="4">
    <source>
        <dbReference type="Proteomes" id="UP000193920"/>
    </source>
</evidence>
<accession>A0A1Y2DGN9</accession>
<keyword evidence="4" id="KW-1185">Reference proteome</keyword>
<evidence type="ECO:0000256" key="1">
    <source>
        <dbReference type="PROSITE-ProRule" id="PRU00023"/>
    </source>
</evidence>
<sequence>MEIDIIKNQRKEILNIISESKNDNFVDVTTLREYINTNKINLKDLNSDDFDILISVIDTFKANDIKENYYTCSIIDYIIEQCKYETLNFTIYNNNNYEVPLFSAISKRFNVESNITKVLYDLLSFYNYGKLERIFKKYIFKNSFILSLLSIYKNKIPVSIETLKSIIEKERTKLKIDSSIYLEAKKFSSNSVAVLMDYDGESDEKIFEKIVNNRILERAIDDDNNTVIEKIVNLDSFDINKINMKKILENQCYDYTPNSVESIEFFFKVLKRKQPNLNLLKLNFKDVILKGCKEYNIFQTKEEVVNLILNIFIDSIIESIHKKLKISNKYYSQSLLVILNMAIKLNNIEIIKRVFENKLLKDKLDRRAKDEDGNFLVDTAFFTYIERNNELLEREMTDDAFLEFNTDEGINTDVFEYILNHETNLKETDAYSLFLLALERKYYCLVKCFLSQPRFLKNYHFDRSVGSFDPRKAIPFSLFFKFMERAQIDYKGSVTISETFSDPVFSEMLDQYISDNIAKNDDINRYSEILYYTVYDDLEKVKSNIQYFEENHINLNMLDYINKDKIEIMKYLIGIGVDINHSVNEDDLLNSSLKCAVELKDKERSILLIKFLIEHGASIEDTFGNKETLMIDSILDSNFPLVQYLIDKEGIDVNLTEEDYTPLSAAIEVGSVPITRLLVEKGADVNYRIPDSIGKSKSLLMSCIEMGQKELAQILMEHHAKILYEDNYDYTTLIENLRDNDDTLKLSDYIRQNHIQVSTTEKIRQLIYDQRLDLLKILRDHQLLEVNEPDEYGNTPLFYAVKYGRDRMIKFLIDCGADTSVINHHGETLESINKRYNYTYNRSTYNKFKRINIEKIENPKKKQKKNM</sequence>
<dbReference type="GO" id="GO:0006508">
    <property type="term" value="P:proteolysis"/>
    <property type="evidence" value="ECO:0007669"/>
    <property type="project" value="InterPro"/>
</dbReference>
<dbReference type="Proteomes" id="UP000193920">
    <property type="component" value="Unassembled WGS sequence"/>
</dbReference>
<proteinExistence type="predicted"/>
<evidence type="ECO:0000259" key="2">
    <source>
        <dbReference type="PROSITE" id="PS50175"/>
    </source>
</evidence>
<dbReference type="SUPFAM" id="SSF48403">
    <property type="entry name" value="Ankyrin repeat"/>
    <property type="match status" value="1"/>
</dbReference>